<dbReference type="InterPro" id="IPR006935">
    <property type="entry name" value="Helicase/UvrB_N"/>
</dbReference>
<proteinExistence type="predicted"/>
<dbReference type="SUPFAM" id="SSF52540">
    <property type="entry name" value="P-loop containing nucleoside triphosphate hydrolases"/>
    <property type="match status" value="2"/>
</dbReference>
<evidence type="ECO:0000313" key="4">
    <source>
        <dbReference type="Proteomes" id="UP000297734"/>
    </source>
</evidence>
<dbReference type="GO" id="GO:0015668">
    <property type="term" value="F:type III site-specific deoxyribonuclease activity"/>
    <property type="evidence" value="ECO:0007669"/>
    <property type="project" value="InterPro"/>
</dbReference>
<evidence type="ECO:0000313" key="3">
    <source>
        <dbReference type="EMBL" id="TFY85578.1"/>
    </source>
</evidence>
<dbReference type="RefSeq" id="WP_135311268.1">
    <property type="nucleotide sequence ID" value="NZ_QUZT01000097.1"/>
</dbReference>
<keyword evidence="3" id="KW-0378">Hydrolase</keyword>
<protein>
    <submittedName>
        <fullName evidence="3">Restriction endonuclease subunit R</fullName>
    </submittedName>
</protein>
<dbReference type="GO" id="GO:0003677">
    <property type="term" value="F:DNA binding"/>
    <property type="evidence" value="ECO:0007669"/>
    <property type="project" value="InterPro"/>
</dbReference>
<sequence length="1039" mass="117579">MKLKFKTQTYQTAAVQAVVDCFKGQPPASAKAIGYRIDPGKIKKGQIIGSTAEVGSGFKNADLQLTDVAVQENIQHVQRGQNLPMSSSLYDFFTVNGNKERVPAAKQYKDIAKAVSNIHLDIEMETGTGKTYCYIKTIFELNKQYGWSKFIIIVPSIAIREGVAKSLEITAEHFLETYHKKARFFIYNSKQLHHLESFSSDAGINVMVINVQAFAARGADNRRIYDELDDFQSRRPIDVISANRPILILDEPQKMEGAATLKSLEEFKALMVLRYSATHKTTHNKIHRLDALDAYNQKLVKKIAVRGISVKGLAGSNAYLYLQSIEISSKAPVARVEFEQKLKSGEIKRVVRKLSKGDNLFSDGFSNELDQYRGYVVADINANTDTLSFTNGVELFVGEATGDVNEEALRRIQIREAIKAHFDKELALFQQGIKVLTLFFIDEVAKYRDYSTADEKGDYARIFEEEYRQYLNEVLDLDETPYIKYLKGIDAGRTHSGYFSIDRKTKRLADPDVEKRGENAGLSNDVDAYDLILKDKERLLSFDEPVRFIFSHSALREGWDNPNVFVICALKHSDNTISRRQEVGRGLRLSVNQSGDRMDHPAIVHDVNVLTVVASESYKDFVSALQKDISESLSARPKVADEAYFTGKVLKTPTGDIEVTPQLAKQIYKYLLKNDYSDDADRITGAYHDAKKEGTLAPLPPELQPHAEQVYQLIDSVFSYSQMFEISDDRRPKKNPLNSNFDKQEFKELWNRINRKAAYSVDFDSAELVKKAVEELDKSLRVTPLQYTIQKGEQIDQVTADALKSGDGFKVSETTVEYDKQSIHSTVKYDLIGKVAEGTKLTRRTTADILKGISVAIFAQFRTNPESFIAEAIRLINEQKATMIIEHLAYDPVEDKFDLDIFTSGQTKQDFSKAGDKLNRHIYDYVITDSGIEREFVKELDTCTDVVVYAKLPRGFLIPTPVGDYNPDWAISFKEGVIKHVYFVAETKGSMSSMDLRPIEATKIECARKFFDEINRKYAPENVKYDVVNSFGKLMELVK</sequence>
<keyword evidence="3" id="KW-0255">Endonuclease</keyword>
<dbReference type="Pfam" id="PF19778">
    <property type="entry name" value="RE_endonuc"/>
    <property type="match status" value="1"/>
</dbReference>
<name>A0A4Z0AHW5_9PSED</name>
<dbReference type="Gene3D" id="3.40.50.300">
    <property type="entry name" value="P-loop containing nucleotide triphosphate hydrolases"/>
    <property type="match status" value="2"/>
</dbReference>
<accession>A0A4Z0AHW5</accession>
<dbReference type="AlphaFoldDB" id="A0A4Z0AHW5"/>
<keyword evidence="4" id="KW-1185">Reference proteome</keyword>
<dbReference type="Pfam" id="PF04851">
    <property type="entry name" value="ResIII"/>
    <property type="match status" value="1"/>
</dbReference>
<dbReference type="GO" id="GO:0005524">
    <property type="term" value="F:ATP binding"/>
    <property type="evidence" value="ECO:0007669"/>
    <property type="project" value="InterPro"/>
</dbReference>
<comment type="caution">
    <text evidence="3">The sequence shown here is derived from an EMBL/GenBank/DDBJ whole genome shotgun (WGS) entry which is preliminary data.</text>
</comment>
<dbReference type="OrthoDB" id="9804145at2"/>
<dbReference type="InterPro" id="IPR027417">
    <property type="entry name" value="P-loop_NTPase"/>
</dbReference>
<dbReference type="Proteomes" id="UP000297734">
    <property type="component" value="Unassembled WGS sequence"/>
</dbReference>
<keyword evidence="3" id="KW-0540">Nuclease</keyword>
<feature type="domain" description="Type III restriction enzyme C-terminal endonuclease" evidence="2">
    <location>
        <begin position="920"/>
        <end position="1029"/>
    </location>
</feature>
<reference evidence="3 4" key="1">
    <citation type="journal article" date="2019" name="Syst. Appl. Microbiol.">
        <title>New species of pathogenic Pseudomonas isolated from citrus in Tunisia: Proposal of Pseudomonas kairouanensis sp. nov. and Pseudomonas nabeulensis sp. nov.</title>
        <authorList>
            <person name="Oueslati M."/>
            <person name="Mulet M."/>
            <person name="Gomila M."/>
            <person name="Berge O."/>
            <person name="Hajlaoui M.R."/>
            <person name="Lalucat J."/>
            <person name="Sadfi-Zouaoui N."/>
            <person name="Garcia-Valdes E."/>
        </authorList>
    </citation>
    <scope>NUCLEOTIDE SEQUENCE [LARGE SCALE GENOMIC DNA]</scope>
    <source>
        <strain evidence="3 4">E10B</strain>
    </source>
</reference>
<feature type="domain" description="Helicase/UvrB N-terminal" evidence="1">
    <location>
        <begin position="119"/>
        <end position="279"/>
    </location>
</feature>
<gene>
    <name evidence="3" type="ORF">DYL61_29325</name>
</gene>
<evidence type="ECO:0000259" key="1">
    <source>
        <dbReference type="Pfam" id="PF04851"/>
    </source>
</evidence>
<dbReference type="EMBL" id="QUZT01000097">
    <property type="protein sequence ID" value="TFY85578.1"/>
    <property type="molecule type" value="Genomic_DNA"/>
</dbReference>
<organism evidence="3 4">
    <name type="scientific">Pseudomonas nabeulensis</name>
    <dbReference type="NCBI Taxonomy" id="2293833"/>
    <lineage>
        <taxon>Bacteria</taxon>
        <taxon>Pseudomonadati</taxon>
        <taxon>Pseudomonadota</taxon>
        <taxon>Gammaproteobacteria</taxon>
        <taxon>Pseudomonadales</taxon>
        <taxon>Pseudomonadaceae</taxon>
        <taxon>Pseudomonas</taxon>
    </lineage>
</organism>
<dbReference type="InterPro" id="IPR045572">
    <property type="entry name" value="RE_endonuc_C"/>
</dbReference>
<evidence type="ECO:0000259" key="2">
    <source>
        <dbReference type="Pfam" id="PF19778"/>
    </source>
</evidence>